<name>A0AAV5RXP9_MAUHU</name>
<dbReference type="GO" id="GO:0045040">
    <property type="term" value="P:protein insertion into mitochondrial outer membrane"/>
    <property type="evidence" value="ECO:0007669"/>
    <property type="project" value="TreeGrafter"/>
</dbReference>
<reference evidence="2 3" key="1">
    <citation type="journal article" date="2023" name="Elife">
        <title>Identification of key yeast species and microbe-microbe interactions impacting larval growth of Drosophila in the wild.</title>
        <authorList>
            <person name="Mure A."/>
            <person name="Sugiura Y."/>
            <person name="Maeda R."/>
            <person name="Honda K."/>
            <person name="Sakurai N."/>
            <person name="Takahashi Y."/>
            <person name="Watada M."/>
            <person name="Katoh T."/>
            <person name="Gotoh A."/>
            <person name="Gotoh Y."/>
            <person name="Taniguchi I."/>
            <person name="Nakamura K."/>
            <person name="Hayashi T."/>
            <person name="Katayama T."/>
            <person name="Uemura T."/>
            <person name="Hattori Y."/>
        </authorList>
    </citation>
    <scope>NUCLEOTIDE SEQUENCE [LARGE SCALE GENOMIC DNA]</scope>
    <source>
        <strain evidence="2 3">KH-74</strain>
    </source>
</reference>
<dbReference type="GO" id="GO:0070096">
    <property type="term" value="P:mitochondrial outer membrane translocase complex assembly"/>
    <property type="evidence" value="ECO:0007669"/>
    <property type="project" value="TreeGrafter"/>
</dbReference>
<keyword evidence="3" id="KW-1185">Reference proteome</keyword>
<dbReference type="Pfam" id="PF08219">
    <property type="entry name" value="TOM13"/>
    <property type="match status" value="1"/>
</dbReference>
<dbReference type="EMBL" id="BTGD01000008">
    <property type="protein sequence ID" value="GMM56220.1"/>
    <property type="molecule type" value="Genomic_DNA"/>
</dbReference>
<dbReference type="PANTHER" id="PTHR28241:SF1">
    <property type="entry name" value="MITOCHONDRIAL IMPORT PROTEIN 1"/>
    <property type="match status" value="1"/>
</dbReference>
<dbReference type="GO" id="GO:0005741">
    <property type="term" value="C:mitochondrial outer membrane"/>
    <property type="evidence" value="ECO:0007669"/>
    <property type="project" value="InterPro"/>
</dbReference>
<evidence type="ECO:0000313" key="2">
    <source>
        <dbReference type="EMBL" id="GMM56220.1"/>
    </source>
</evidence>
<protein>
    <submittedName>
        <fullName evidence="2">Mim1 protein</fullName>
    </submittedName>
</protein>
<comment type="caution">
    <text evidence="2">The sequence shown here is derived from an EMBL/GenBank/DDBJ whole genome shotgun (WGS) entry which is preliminary data.</text>
</comment>
<evidence type="ECO:0000313" key="3">
    <source>
        <dbReference type="Proteomes" id="UP001377567"/>
    </source>
</evidence>
<organism evidence="2 3">
    <name type="scientific">Maudiozyma humilis</name>
    <name type="common">Sour dough yeast</name>
    <name type="synonym">Kazachstania humilis</name>
    <dbReference type="NCBI Taxonomy" id="51915"/>
    <lineage>
        <taxon>Eukaryota</taxon>
        <taxon>Fungi</taxon>
        <taxon>Dikarya</taxon>
        <taxon>Ascomycota</taxon>
        <taxon>Saccharomycotina</taxon>
        <taxon>Saccharomycetes</taxon>
        <taxon>Saccharomycetales</taxon>
        <taxon>Saccharomycetaceae</taxon>
        <taxon>Maudiozyma</taxon>
    </lineage>
</organism>
<gene>
    <name evidence="2" type="ORF">DAKH74_028360</name>
</gene>
<accession>A0AAV5RXP9</accession>
<evidence type="ECO:0000256" key="1">
    <source>
        <dbReference type="SAM" id="MobiDB-lite"/>
    </source>
</evidence>
<feature type="compositionally biased region" description="Basic and acidic residues" evidence="1">
    <location>
        <begin position="1"/>
        <end position="15"/>
    </location>
</feature>
<dbReference type="Proteomes" id="UP001377567">
    <property type="component" value="Unassembled WGS sequence"/>
</dbReference>
<proteinExistence type="predicted"/>
<dbReference type="PANTHER" id="PTHR28241">
    <property type="entry name" value="MITOCHONDRIAL IMPORT PROTEIN 1"/>
    <property type="match status" value="1"/>
</dbReference>
<dbReference type="AlphaFoldDB" id="A0AAV5RXP9"/>
<feature type="region of interest" description="Disordered" evidence="1">
    <location>
        <begin position="1"/>
        <end position="29"/>
    </location>
</feature>
<dbReference type="InterPro" id="IPR013262">
    <property type="entry name" value="OMP_MIM1/TOM13_mt"/>
</dbReference>
<sequence>MSDTEHGNMDGKAESQESPDAPEEREETAAVAVTHGFSLSSAAVNLILPFINGLMLGFGELAAHELAWRYNWFDRRNTAAFRVYPEQRKLQEGLEKQVREQQAQLASVL</sequence>